<proteinExistence type="predicted"/>
<dbReference type="OrthoDB" id="10662903at2759"/>
<name>A0A1X7U7P1_AMPQE</name>
<dbReference type="EnsemblMetazoa" id="Aqu2.1.23952_001">
    <property type="protein sequence ID" value="Aqu2.1.23952_001"/>
    <property type="gene ID" value="Aqu2.1.23952"/>
</dbReference>
<feature type="signal peptide" evidence="1">
    <location>
        <begin position="1"/>
        <end position="25"/>
    </location>
</feature>
<feature type="chain" id="PRO_5013072876" evidence="1">
    <location>
        <begin position="26"/>
        <end position="851"/>
    </location>
</feature>
<evidence type="ECO:0000313" key="2">
    <source>
        <dbReference type="EnsemblMetazoa" id="Aqu2.1.23952_001"/>
    </source>
</evidence>
<organism evidence="2">
    <name type="scientific">Amphimedon queenslandica</name>
    <name type="common">Sponge</name>
    <dbReference type="NCBI Taxonomy" id="400682"/>
    <lineage>
        <taxon>Eukaryota</taxon>
        <taxon>Metazoa</taxon>
        <taxon>Porifera</taxon>
        <taxon>Demospongiae</taxon>
        <taxon>Heteroscleromorpha</taxon>
        <taxon>Haplosclerida</taxon>
        <taxon>Niphatidae</taxon>
        <taxon>Amphimedon</taxon>
    </lineage>
</organism>
<accession>A0A1X7U7P1</accession>
<protein>
    <submittedName>
        <fullName evidence="2">Uncharacterized protein</fullName>
    </submittedName>
</protein>
<evidence type="ECO:0000256" key="1">
    <source>
        <dbReference type="SAM" id="SignalP"/>
    </source>
</evidence>
<dbReference type="InParanoid" id="A0A1X7U7P1"/>
<keyword evidence="1" id="KW-0732">Signal</keyword>
<sequence length="851" mass="93543">MKLLLADLLLLLISLGWFLSSTVQSQQQCARKFMDLSLVTYRAERISNNAVGNDLDNELRVLQEYQFNCSSTNITSLILGIDVRSGYTMFPSVQVYSTDGSLVTGSERTIYYSPSNVSTSGVFEYPLNPPIPVMNGDLLAVSQPPQASSVVRIYYTLPGVTFRSSRHSLSTENVNSNGSSITNQLILVYPVTDGYCVNSVNSINASIIKENAFKIHDSDRPSDNRQYLYPDIVFSCNGSLTKWIYGGIDHGNNPPNRLPELQIWRQLGPNNYNKTGSSLVNASAMIGTNLYEFIPQNPLQLQEGDIFGFYFPERSESQLSIYEQDGNGPVNLRYSSNVPLSSISQALSTFANNFPLVSVEVSVSTMPPIMSTTTPTTTTITVISASSYATLSTAILSSIEPSSLPSSVVIIIVLSVAVCIKKRSNKKENVVIEADVSLSLKFMPAGKGSDNSNTATEDNDSNDFTISNMNDNPAYGTASALTNSGFVYGDQGCTEKFMELSQVTYRAQYTSASAPGRTWDDKLRALQEYQFNCSSTNVTSLILGIDVRRATGSINLFPSVRVYRPNSNDPGKYDLVTGSERTIYYSTSNVSTSGVFEYPLNPPIPVMSGEVVAIVQPREEESVVRIYYIEGVSGISFSSSKEISIDSDEIDLGDTPITNELILVYPVTDGHCVNSANSINAMAIRNYFLTVQRSGAINDRRQYLYPEIVFSCNGSLTKWIYGGMNHNNMNNNSPELQIWRQLGPNNYNKIGSSLVNANTMIGTNLYEFIPQTPLQFQEGDIFGVHIPQTGQSVFSLYEQRGNGPLNERVNGDADNPYSTITQALVTDSNNDFPLVTVEVSSKLLIIILYLL</sequence>
<reference evidence="2" key="1">
    <citation type="submission" date="2017-05" db="UniProtKB">
        <authorList>
            <consortium name="EnsemblMetazoa"/>
        </authorList>
    </citation>
    <scope>IDENTIFICATION</scope>
</reference>
<dbReference type="AlphaFoldDB" id="A0A1X7U7P1"/>